<name>A0ABP3EDL3_9PSEU</name>
<dbReference type="Pfam" id="PF20611">
    <property type="entry name" value="DUF6801"/>
    <property type="match status" value="1"/>
</dbReference>
<sequence length="408" mass="40808">MTGTRRRLVGGLAAGAVALGAVAFAGAGVGAAATATLTLTYSCPFPLIGTQDMSVKIVVEDLPDSAVVGQPVPASKVTATATVPPNATQGLALVGATTVEGTAKAGTKVDNAGTVLDVVADLTVAKTPVPPSGAFDTVATGGTPPVSFADAGRTTISIGDFSTTLTPRKADGSETGLGTFTSDCTLKPGQQTLLHEFTVAPGTTTTTTTSTTSTTTTTTTTTTQPTTTTTTTTSAPPNDPLRIDYGVTGVSGIKKLGSDLKLGPGTLKTEVDLLGGTFAGDLALPDAPGEFKLFGFMPTKATVRLIPQGRTVGTIAAGAVTANAKVTVKLTDVRVLGIQVVRPTDACHTVTPSSIDLVSQPGFDPLAGGKLAGAYAIDEFHRCGLVTAIVNGTIPGPGNTLDLTIAKK</sequence>
<feature type="region of interest" description="Disordered" evidence="1">
    <location>
        <begin position="203"/>
        <end position="241"/>
    </location>
</feature>
<dbReference type="EMBL" id="BAAABU010000030">
    <property type="protein sequence ID" value="GAA0260276.1"/>
    <property type="molecule type" value="Genomic_DNA"/>
</dbReference>
<keyword evidence="4" id="KW-1185">Reference proteome</keyword>
<comment type="caution">
    <text evidence="3">The sequence shown here is derived from an EMBL/GenBank/DDBJ whole genome shotgun (WGS) entry which is preliminary data.</text>
</comment>
<dbReference type="Proteomes" id="UP001500416">
    <property type="component" value="Unassembled WGS sequence"/>
</dbReference>
<protein>
    <recommendedName>
        <fullName evidence="2">DUF6801 domain-containing protein</fullName>
    </recommendedName>
</protein>
<evidence type="ECO:0000313" key="3">
    <source>
        <dbReference type="EMBL" id="GAA0260276.1"/>
    </source>
</evidence>
<evidence type="ECO:0000313" key="4">
    <source>
        <dbReference type="Proteomes" id="UP001500416"/>
    </source>
</evidence>
<proteinExistence type="predicted"/>
<dbReference type="RefSeq" id="WP_343939436.1">
    <property type="nucleotide sequence ID" value="NZ_BAAABU010000030.1"/>
</dbReference>
<feature type="domain" description="DUF6801" evidence="2">
    <location>
        <begin position="40"/>
        <end position="194"/>
    </location>
</feature>
<dbReference type="InterPro" id="IPR006311">
    <property type="entry name" value="TAT_signal"/>
</dbReference>
<gene>
    <name evidence="3" type="ORF">GCM10010492_71580</name>
</gene>
<organism evidence="3 4">
    <name type="scientific">Saccharothrix mutabilis subsp. mutabilis</name>
    <dbReference type="NCBI Taxonomy" id="66855"/>
    <lineage>
        <taxon>Bacteria</taxon>
        <taxon>Bacillati</taxon>
        <taxon>Actinomycetota</taxon>
        <taxon>Actinomycetes</taxon>
        <taxon>Pseudonocardiales</taxon>
        <taxon>Pseudonocardiaceae</taxon>
        <taxon>Saccharothrix</taxon>
    </lineage>
</organism>
<evidence type="ECO:0000256" key="1">
    <source>
        <dbReference type="SAM" id="MobiDB-lite"/>
    </source>
</evidence>
<feature type="compositionally biased region" description="Low complexity" evidence="1">
    <location>
        <begin position="203"/>
        <end position="234"/>
    </location>
</feature>
<evidence type="ECO:0000259" key="2">
    <source>
        <dbReference type="Pfam" id="PF20611"/>
    </source>
</evidence>
<reference evidence="4" key="1">
    <citation type="journal article" date="2019" name="Int. J. Syst. Evol. Microbiol.">
        <title>The Global Catalogue of Microorganisms (GCM) 10K type strain sequencing project: providing services to taxonomists for standard genome sequencing and annotation.</title>
        <authorList>
            <consortium name="The Broad Institute Genomics Platform"/>
            <consortium name="The Broad Institute Genome Sequencing Center for Infectious Disease"/>
            <person name="Wu L."/>
            <person name="Ma J."/>
        </authorList>
    </citation>
    <scope>NUCLEOTIDE SEQUENCE [LARGE SCALE GENOMIC DNA]</scope>
    <source>
        <strain evidence="4">JCM 3380</strain>
    </source>
</reference>
<accession>A0ABP3EDL3</accession>
<dbReference type="InterPro" id="IPR046542">
    <property type="entry name" value="DUF6801"/>
</dbReference>
<dbReference type="PROSITE" id="PS51318">
    <property type="entry name" value="TAT"/>
    <property type="match status" value="1"/>
</dbReference>